<reference evidence="1 2" key="1">
    <citation type="journal article" date="2019" name="Genome Biol. Evol.">
        <title>Insights into the evolution of the New World diploid cottons (Gossypium, subgenus Houzingenia) based on genome sequencing.</title>
        <authorList>
            <person name="Grover C.E."/>
            <person name="Arick M.A. 2nd"/>
            <person name="Thrash A."/>
            <person name="Conover J.L."/>
            <person name="Sanders W.S."/>
            <person name="Peterson D.G."/>
            <person name="Frelichowski J.E."/>
            <person name="Scheffler J.A."/>
            <person name="Scheffler B.E."/>
            <person name="Wendel J.F."/>
        </authorList>
    </citation>
    <scope>NUCLEOTIDE SEQUENCE [LARGE SCALE GENOMIC DNA]</scope>
    <source>
        <strain evidence="1">8</strain>
        <tissue evidence="1">Leaf</tissue>
    </source>
</reference>
<comment type="caution">
    <text evidence="1">The sequence shown here is derived from an EMBL/GenBank/DDBJ whole genome shotgun (WGS) entry which is preliminary data.</text>
</comment>
<dbReference type="Proteomes" id="UP000593568">
    <property type="component" value="Unassembled WGS sequence"/>
</dbReference>
<keyword evidence="2" id="KW-1185">Reference proteome</keyword>
<evidence type="ECO:0000313" key="2">
    <source>
        <dbReference type="Proteomes" id="UP000593568"/>
    </source>
</evidence>
<gene>
    <name evidence="1" type="ORF">Gotri_027991</name>
</gene>
<dbReference type="EMBL" id="JABEZW010227415">
    <property type="protein sequence ID" value="MBA0788231.1"/>
    <property type="molecule type" value="Genomic_DNA"/>
</dbReference>
<protein>
    <submittedName>
        <fullName evidence="1">Uncharacterized protein</fullName>
    </submittedName>
</protein>
<organism evidence="1 2">
    <name type="scientific">Gossypium trilobum</name>
    <dbReference type="NCBI Taxonomy" id="34281"/>
    <lineage>
        <taxon>Eukaryota</taxon>
        <taxon>Viridiplantae</taxon>
        <taxon>Streptophyta</taxon>
        <taxon>Embryophyta</taxon>
        <taxon>Tracheophyta</taxon>
        <taxon>Spermatophyta</taxon>
        <taxon>Magnoliopsida</taxon>
        <taxon>eudicotyledons</taxon>
        <taxon>Gunneridae</taxon>
        <taxon>Pentapetalae</taxon>
        <taxon>rosids</taxon>
        <taxon>malvids</taxon>
        <taxon>Malvales</taxon>
        <taxon>Malvaceae</taxon>
        <taxon>Malvoideae</taxon>
        <taxon>Gossypium</taxon>
    </lineage>
</organism>
<evidence type="ECO:0000313" key="1">
    <source>
        <dbReference type="EMBL" id="MBA0788231.1"/>
    </source>
</evidence>
<name>A0A7J9FSU4_9ROSI</name>
<accession>A0A7J9FSU4</accession>
<sequence length="36" mass="4441">MFTTFKFATHKARFHNFKVRSHMLLASKREHFWNST</sequence>
<dbReference type="AlphaFoldDB" id="A0A7J9FSU4"/>
<proteinExistence type="predicted"/>